<accession>A0A158QBD2</accession>
<organism evidence="7">
    <name type="scientific">Enterobius vermicularis</name>
    <name type="common">Human pinworm</name>
    <dbReference type="NCBI Taxonomy" id="51028"/>
    <lineage>
        <taxon>Eukaryota</taxon>
        <taxon>Metazoa</taxon>
        <taxon>Ecdysozoa</taxon>
        <taxon>Nematoda</taxon>
        <taxon>Chromadorea</taxon>
        <taxon>Rhabditida</taxon>
        <taxon>Spirurina</taxon>
        <taxon>Oxyuridomorpha</taxon>
        <taxon>Oxyuroidea</taxon>
        <taxon>Oxyuridae</taxon>
        <taxon>Enterobius</taxon>
    </lineage>
</organism>
<dbReference type="OrthoDB" id="7289984at2759"/>
<proteinExistence type="inferred from homology"/>
<dbReference type="PANTHER" id="PTHR43963:SF4">
    <property type="entry name" value="CARBONYL REDUCTASE (NADPH)"/>
    <property type="match status" value="1"/>
</dbReference>
<dbReference type="InterPro" id="IPR002347">
    <property type="entry name" value="SDR_fam"/>
</dbReference>
<dbReference type="InterPro" id="IPR020904">
    <property type="entry name" value="Sc_DH/Rdtase_CS"/>
</dbReference>
<dbReference type="AlphaFoldDB" id="A0A158QBD2"/>
<keyword evidence="6" id="KW-1185">Reference proteome</keyword>
<dbReference type="Proteomes" id="UP000274131">
    <property type="component" value="Unassembled WGS sequence"/>
</dbReference>
<dbReference type="InterPro" id="IPR036291">
    <property type="entry name" value="NAD(P)-bd_dom_sf"/>
</dbReference>
<evidence type="ECO:0000256" key="1">
    <source>
        <dbReference type="ARBA" id="ARBA00006484"/>
    </source>
</evidence>
<dbReference type="STRING" id="51028.A0A158QBD2"/>
<dbReference type="PRINTS" id="PR00080">
    <property type="entry name" value="SDRFAMILY"/>
</dbReference>
<evidence type="ECO:0000256" key="4">
    <source>
        <dbReference type="RuleBase" id="RU000363"/>
    </source>
</evidence>
<evidence type="ECO:0000313" key="6">
    <source>
        <dbReference type="Proteomes" id="UP000274131"/>
    </source>
</evidence>
<comment type="similarity">
    <text evidence="1 4">Belongs to the short-chain dehydrogenases/reductases (SDR) family.</text>
</comment>
<dbReference type="EMBL" id="UXUI01009505">
    <property type="protein sequence ID" value="VDD93848.1"/>
    <property type="molecule type" value="Genomic_DNA"/>
</dbReference>
<evidence type="ECO:0000256" key="3">
    <source>
        <dbReference type="ARBA" id="ARBA00023002"/>
    </source>
</evidence>
<dbReference type="PROSITE" id="PS00061">
    <property type="entry name" value="ADH_SHORT"/>
    <property type="match status" value="1"/>
</dbReference>
<dbReference type="WBParaSite" id="EVEC_0000915801-mRNA-1">
    <property type="protein sequence ID" value="EVEC_0000915801-mRNA-1"/>
    <property type="gene ID" value="EVEC_0000915801"/>
</dbReference>
<keyword evidence="2" id="KW-0521">NADP</keyword>
<dbReference type="PRINTS" id="PR00081">
    <property type="entry name" value="GDHRDH"/>
</dbReference>
<dbReference type="GO" id="GO:0004090">
    <property type="term" value="F:carbonyl reductase (NADPH) activity"/>
    <property type="evidence" value="ECO:0007669"/>
    <property type="project" value="TreeGrafter"/>
</dbReference>
<dbReference type="PANTHER" id="PTHR43963">
    <property type="entry name" value="CARBONYL REDUCTASE 1-RELATED"/>
    <property type="match status" value="1"/>
</dbReference>
<dbReference type="Pfam" id="PF00106">
    <property type="entry name" value="adh_short"/>
    <property type="match status" value="2"/>
</dbReference>
<sequence>MEYVITGHVTGANKGIGYGIVKGLAEQIHNGIIYLTGNFLRISQRANIYKNCKSDLLPSLIVARNVSLGEAALKKVLEELGQKRQSEVKFHQLDITDKSSIQKLADYLNKEHDGLDVLVNNAGFAFKHAATEPAEEQARVTIGVNYEGTKQVCDILFPLIRTGGSNFVIVDRVVNVASQMGLLLHGRYSEEIITKMSNPSITVAEIEQFCKDYIKACVDNKRKERGYPESAYCVSKTAVSVLTFIQARELKSRNIVVNACCPGYVNTDMTSHKGSLTIEEGADTPIYLATLEKDEPCGQFVYLRRPIDFVAKKSIF</sequence>
<reference evidence="5 6" key="2">
    <citation type="submission" date="2018-10" db="EMBL/GenBank/DDBJ databases">
        <authorList>
            <consortium name="Pathogen Informatics"/>
        </authorList>
    </citation>
    <scope>NUCLEOTIDE SEQUENCE [LARGE SCALE GENOMIC DNA]</scope>
</reference>
<reference evidence="7" key="1">
    <citation type="submission" date="2016-04" db="UniProtKB">
        <authorList>
            <consortium name="WormBaseParasite"/>
        </authorList>
    </citation>
    <scope>IDENTIFICATION</scope>
</reference>
<evidence type="ECO:0000313" key="5">
    <source>
        <dbReference type="EMBL" id="VDD93848.1"/>
    </source>
</evidence>
<name>A0A158QBD2_ENTVE</name>
<evidence type="ECO:0000256" key="2">
    <source>
        <dbReference type="ARBA" id="ARBA00022857"/>
    </source>
</evidence>
<dbReference type="SUPFAM" id="SSF51735">
    <property type="entry name" value="NAD(P)-binding Rossmann-fold domains"/>
    <property type="match status" value="1"/>
</dbReference>
<dbReference type="Gene3D" id="3.40.50.720">
    <property type="entry name" value="NAD(P)-binding Rossmann-like Domain"/>
    <property type="match status" value="1"/>
</dbReference>
<keyword evidence="3" id="KW-0560">Oxidoreductase</keyword>
<protein>
    <submittedName>
        <fullName evidence="7">Carbonyl reductase [NADPH] 1-like</fullName>
    </submittedName>
</protein>
<evidence type="ECO:0000313" key="7">
    <source>
        <dbReference type="WBParaSite" id="EVEC_0000915801-mRNA-1"/>
    </source>
</evidence>
<gene>
    <name evidence="5" type="ORF">EVEC_LOCUS8599</name>
</gene>